<dbReference type="Proteomes" id="UP000092462">
    <property type="component" value="Unassembled WGS sequence"/>
</dbReference>
<dbReference type="Pfam" id="PF03564">
    <property type="entry name" value="DUF1759"/>
    <property type="match status" value="1"/>
</dbReference>
<evidence type="ECO:0000313" key="2">
    <source>
        <dbReference type="Proteomes" id="UP000092462"/>
    </source>
</evidence>
<protein>
    <submittedName>
        <fullName evidence="1">Uncharacterized protein</fullName>
    </submittedName>
</protein>
<dbReference type="PANTHER" id="PTHR47331:SF1">
    <property type="entry name" value="GAG-LIKE PROTEIN"/>
    <property type="match status" value="1"/>
</dbReference>
<keyword evidence="2" id="KW-1185">Reference proteome</keyword>
<dbReference type="VEuPathDB" id="VectorBase:PPAI006709"/>
<proteinExistence type="predicted"/>
<dbReference type="AlphaFoldDB" id="A0A1B0DFA0"/>
<dbReference type="EMBL" id="AJVK01058635">
    <property type="status" value="NOT_ANNOTATED_CDS"/>
    <property type="molecule type" value="Genomic_DNA"/>
</dbReference>
<dbReference type="PANTHER" id="PTHR47331">
    <property type="entry name" value="PHD-TYPE DOMAIN-CONTAINING PROTEIN"/>
    <property type="match status" value="1"/>
</dbReference>
<dbReference type="VEuPathDB" id="VectorBase:PPAPM1_011743"/>
<dbReference type="InterPro" id="IPR005312">
    <property type="entry name" value="DUF1759"/>
</dbReference>
<evidence type="ECO:0000313" key="1">
    <source>
        <dbReference type="EnsemblMetazoa" id="PPAI006709-PA"/>
    </source>
</evidence>
<accession>A0A1B0DFA0</accession>
<name>A0A1B0DFA0_PHLPP</name>
<reference evidence="1" key="1">
    <citation type="submission" date="2022-08" db="UniProtKB">
        <authorList>
            <consortium name="EnsemblMetazoa"/>
        </authorList>
    </citation>
    <scope>IDENTIFICATION</scope>
    <source>
        <strain evidence="1">Israel</strain>
    </source>
</reference>
<organism evidence="1 2">
    <name type="scientific">Phlebotomus papatasi</name>
    <name type="common">Sandfly</name>
    <dbReference type="NCBI Taxonomy" id="29031"/>
    <lineage>
        <taxon>Eukaryota</taxon>
        <taxon>Metazoa</taxon>
        <taxon>Ecdysozoa</taxon>
        <taxon>Arthropoda</taxon>
        <taxon>Hexapoda</taxon>
        <taxon>Insecta</taxon>
        <taxon>Pterygota</taxon>
        <taxon>Neoptera</taxon>
        <taxon>Endopterygota</taxon>
        <taxon>Diptera</taxon>
        <taxon>Nematocera</taxon>
        <taxon>Psychodoidea</taxon>
        <taxon>Psychodidae</taxon>
        <taxon>Phlebotomus</taxon>
        <taxon>Phlebotomus</taxon>
    </lineage>
</organism>
<dbReference type="EnsemblMetazoa" id="PPAI006709-RA">
    <property type="protein sequence ID" value="PPAI006709-PA"/>
    <property type="gene ID" value="PPAI006709"/>
</dbReference>
<sequence length="422" mass="48117">MPSESTRIEDEAAGQVGLKRKLEVTREKIKKLKHEEETLLHQIETTAETDERQIGYRDEDFCVIEEPNISSIKEMKDLSMAVTQQSQNVAKLAIRYAGLKELPKFSGNIDEWANFYAQYMKTTSDGQFTSSENVTRLEKCLSGEARELVASLLTVSGEAESIMAILKERFGHPRQQLQRLIQRAKQAQAPNDNKPISVVKFAAEVRNVAIILQTLNRGRHLQDSTILNEFEYKLTPIMKNMWAEVIHENPDYSIMNLMEFLNMRAKLALAITPLDGEVPSSTSCQKRMERKCPKFRGNGVLTALSIRTGSCAVCHDGHHASECPKLKEMSLEQRLAKTKELNLCRSCLGRNHKMFQCLKKHECGERQRIQIFENLWSPVQASQNMDLRMEELVEKVFAQYPTLQFSNYSPQCGNAQCQNGQK</sequence>